<dbReference type="Proteomes" id="UP001064489">
    <property type="component" value="Chromosome 11"/>
</dbReference>
<dbReference type="Gene3D" id="2.60.40.420">
    <property type="entry name" value="Cupredoxins - blue copper proteins"/>
    <property type="match status" value="1"/>
</dbReference>
<dbReference type="PANTHER" id="PTHR11709">
    <property type="entry name" value="MULTI-COPPER OXIDASE"/>
    <property type="match status" value="1"/>
</dbReference>
<keyword evidence="2" id="KW-0479">Metal-binding</keyword>
<evidence type="ECO:0000259" key="5">
    <source>
        <dbReference type="Pfam" id="PF07731"/>
    </source>
</evidence>
<feature type="domain" description="Plastocyanin-like" evidence="5">
    <location>
        <begin position="64"/>
        <end position="163"/>
    </location>
</feature>
<keyword evidence="3" id="KW-0560">Oxidoreductase</keyword>
<reference evidence="6" key="2">
    <citation type="submission" date="2023-02" db="EMBL/GenBank/DDBJ databases">
        <authorList>
            <person name="Swenson N.G."/>
            <person name="Wegrzyn J.L."/>
            <person name="Mcevoy S.L."/>
        </authorList>
    </citation>
    <scope>NUCLEOTIDE SEQUENCE</scope>
    <source>
        <strain evidence="6">91603</strain>
        <tissue evidence="6">Leaf</tissue>
    </source>
</reference>
<comment type="similarity">
    <text evidence="1">Belongs to the multicopper oxidase family.</text>
</comment>
<name>A0AAD5I6C2_ACENE</name>
<sequence length="180" mass="20020">MAMDNMSAFLIVCFVGFLAFPAEAAVKNYQLDIQVTNVSRLCHAKPIVTVNGMFPGPTIYAGEGDRVIYSLDSILLHEESHLFHLHGYNFFVVGSGICNFDPKKDPAKLNLVDPPERNAVGVPKGGWTAIRFRADNPGVWFMRCHMELHTMWGLNMAFVVENGKLTEESVLPQPKDLPPC</sequence>
<evidence type="ECO:0000256" key="2">
    <source>
        <dbReference type="ARBA" id="ARBA00022723"/>
    </source>
</evidence>
<dbReference type="PROSITE" id="PS00079">
    <property type="entry name" value="MULTICOPPER_OXIDASE1"/>
    <property type="match status" value="1"/>
</dbReference>
<protein>
    <recommendedName>
        <fullName evidence="5">Plastocyanin-like domain-containing protein</fullName>
    </recommendedName>
</protein>
<reference evidence="6" key="1">
    <citation type="journal article" date="2022" name="Plant J.">
        <title>Strategies of tolerance reflected in two North American maple genomes.</title>
        <authorList>
            <person name="McEvoy S.L."/>
            <person name="Sezen U.U."/>
            <person name="Trouern-Trend A."/>
            <person name="McMahon S.M."/>
            <person name="Schaberg P.G."/>
            <person name="Yang J."/>
            <person name="Wegrzyn J.L."/>
            <person name="Swenson N.G."/>
        </authorList>
    </citation>
    <scope>NUCLEOTIDE SEQUENCE</scope>
    <source>
        <strain evidence="6">91603</strain>
    </source>
</reference>
<organism evidence="6 7">
    <name type="scientific">Acer negundo</name>
    <name type="common">Box elder</name>
    <dbReference type="NCBI Taxonomy" id="4023"/>
    <lineage>
        <taxon>Eukaryota</taxon>
        <taxon>Viridiplantae</taxon>
        <taxon>Streptophyta</taxon>
        <taxon>Embryophyta</taxon>
        <taxon>Tracheophyta</taxon>
        <taxon>Spermatophyta</taxon>
        <taxon>Magnoliopsida</taxon>
        <taxon>eudicotyledons</taxon>
        <taxon>Gunneridae</taxon>
        <taxon>Pentapetalae</taxon>
        <taxon>rosids</taxon>
        <taxon>malvids</taxon>
        <taxon>Sapindales</taxon>
        <taxon>Sapindaceae</taxon>
        <taxon>Hippocastanoideae</taxon>
        <taxon>Acereae</taxon>
        <taxon>Acer</taxon>
    </lineage>
</organism>
<proteinExistence type="inferred from homology"/>
<dbReference type="InterPro" id="IPR045087">
    <property type="entry name" value="Cu-oxidase_fam"/>
</dbReference>
<dbReference type="AlphaFoldDB" id="A0AAD5I6C2"/>
<dbReference type="SUPFAM" id="SSF49503">
    <property type="entry name" value="Cupredoxins"/>
    <property type="match status" value="1"/>
</dbReference>
<dbReference type="GO" id="GO:0016491">
    <property type="term" value="F:oxidoreductase activity"/>
    <property type="evidence" value="ECO:0007669"/>
    <property type="project" value="UniProtKB-KW"/>
</dbReference>
<evidence type="ECO:0000256" key="4">
    <source>
        <dbReference type="SAM" id="SignalP"/>
    </source>
</evidence>
<feature type="signal peptide" evidence="4">
    <location>
        <begin position="1"/>
        <end position="24"/>
    </location>
</feature>
<comment type="caution">
    <text evidence="6">The sequence shown here is derived from an EMBL/GenBank/DDBJ whole genome shotgun (WGS) entry which is preliminary data.</text>
</comment>
<dbReference type="GO" id="GO:0005507">
    <property type="term" value="F:copper ion binding"/>
    <property type="evidence" value="ECO:0007669"/>
    <property type="project" value="InterPro"/>
</dbReference>
<accession>A0AAD5I6C2</accession>
<evidence type="ECO:0000313" key="6">
    <source>
        <dbReference type="EMBL" id="KAI9153474.1"/>
    </source>
</evidence>
<dbReference type="InterPro" id="IPR008972">
    <property type="entry name" value="Cupredoxin"/>
</dbReference>
<dbReference type="InterPro" id="IPR011706">
    <property type="entry name" value="Cu-oxidase_C"/>
</dbReference>
<keyword evidence="4" id="KW-0732">Signal</keyword>
<evidence type="ECO:0000256" key="1">
    <source>
        <dbReference type="ARBA" id="ARBA00010609"/>
    </source>
</evidence>
<gene>
    <name evidence="6" type="ORF">LWI28_011880</name>
</gene>
<dbReference type="InterPro" id="IPR033138">
    <property type="entry name" value="Cu_oxidase_CS"/>
</dbReference>
<dbReference type="Pfam" id="PF07731">
    <property type="entry name" value="Cu-oxidase_2"/>
    <property type="match status" value="1"/>
</dbReference>
<keyword evidence="7" id="KW-1185">Reference proteome</keyword>
<dbReference type="EMBL" id="JAJSOW010000108">
    <property type="protein sequence ID" value="KAI9153474.1"/>
    <property type="molecule type" value="Genomic_DNA"/>
</dbReference>
<dbReference type="PANTHER" id="PTHR11709:SF207">
    <property type="entry name" value="LACCASE-11"/>
    <property type="match status" value="1"/>
</dbReference>
<evidence type="ECO:0000313" key="7">
    <source>
        <dbReference type="Proteomes" id="UP001064489"/>
    </source>
</evidence>
<evidence type="ECO:0000256" key="3">
    <source>
        <dbReference type="ARBA" id="ARBA00023002"/>
    </source>
</evidence>
<feature type="chain" id="PRO_5042235909" description="Plastocyanin-like domain-containing protein" evidence="4">
    <location>
        <begin position="25"/>
        <end position="180"/>
    </location>
</feature>